<dbReference type="EMBL" id="UINC01002676">
    <property type="protein sequence ID" value="SUZ99173.1"/>
    <property type="molecule type" value="Genomic_DNA"/>
</dbReference>
<dbReference type="PANTHER" id="PTHR34696:SF1">
    <property type="entry name" value="PHOSPHORIBOSYLFORMYLGLYCINAMIDINE SYNTHASE SUBUNIT PURS"/>
    <property type="match status" value="1"/>
</dbReference>
<organism evidence="6">
    <name type="scientific">marine metagenome</name>
    <dbReference type="NCBI Taxonomy" id="408172"/>
    <lineage>
        <taxon>unclassified sequences</taxon>
        <taxon>metagenomes</taxon>
        <taxon>ecological metagenomes</taxon>
    </lineage>
</organism>
<protein>
    <recommendedName>
        <fullName evidence="7">Phosphoribosylformylglycinamidine synthase, purS protein</fullName>
    </recommendedName>
</protein>
<proteinExistence type="inferred from homology"/>
<dbReference type="NCBIfam" id="NF004630">
    <property type="entry name" value="PRK05974.1"/>
    <property type="match status" value="1"/>
</dbReference>
<keyword evidence="3" id="KW-0547">Nucleotide-binding</keyword>
<dbReference type="GO" id="GO:0006164">
    <property type="term" value="P:purine nucleotide biosynthetic process"/>
    <property type="evidence" value="ECO:0007669"/>
    <property type="project" value="UniProtKB-KW"/>
</dbReference>
<reference evidence="6" key="1">
    <citation type="submission" date="2018-05" db="EMBL/GenBank/DDBJ databases">
        <authorList>
            <person name="Lanie J.A."/>
            <person name="Ng W.-L."/>
            <person name="Kazmierczak K.M."/>
            <person name="Andrzejewski T.M."/>
            <person name="Davidsen T.M."/>
            <person name="Wayne K.J."/>
            <person name="Tettelin H."/>
            <person name="Glass J.I."/>
            <person name="Rusch D."/>
            <person name="Podicherti R."/>
            <person name="Tsui H.-C.T."/>
            <person name="Winkler M.E."/>
        </authorList>
    </citation>
    <scope>NUCLEOTIDE SEQUENCE</scope>
</reference>
<evidence type="ECO:0008006" key="7">
    <source>
        <dbReference type="Google" id="ProtNLM"/>
    </source>
</evidence>
<dbReference type="HAMAP" id="MF_01926">
    <property type="entry name" value="PurS"/>
    <property type="match status" value="1"/>
</dbReference>
<keyword evidence="1" id="KW-0963">Cytoplasm</keyword>
<dbReference type="NCBIfam" id="TIGR00302">
    <property type="entry name" value="phosphoribosylformylglycinamidine synthase subunit PurS"/>
    <property type="match status" value="1"/>
</dbReference>
<dbReference type="Gene3D" id="3.30.1280.10">
    <property type="entry name" value="Phosphoribosylformylglycinamidine synthase subunit PurS"/>
    <property type="match status" value="1"/>
</dbReference>
<name>A0A381SDG7_9ZZZZ</name>
<dbReference type="PANTHER" id="PTHR34696">
    <property type="entry name" value="PHOSPHORIBOSYLFORMYLGLYCINAMIDINE SYNTHASE SUBUNIT PURS"/>
    <property type="match status" value="1"/>
</dbReference>
<accession>A0A381SDG7</accession>
<evidence type="ECO:0000256" key="5">
    <source>
        <dbReference type="ARBA" id="ARBA00022840"/>
    </source>
</evidence>
<dbReference type="GO" id="GO:0005524">
    <property type="term" value="F:ATP binding"/>
    <property type="evidence" value="ECO:0007669"/>
    <property type="project" value="UniProtKB-KW"/>
</dbReference>
<dbReference type="InterPro" id="IPR003850">
    <property type="entry name" value="PurS"/>
</dbReference>
<evidence type="ECO:0000256" key="4">
    <source>
        <dbReference type="ARBA" id="ARBA00022755"/>
    </source>
</evidence>
<keyword evidence="4" id="KW-0658">Purine biosynthesis</keyword>
<gene>
    <name evidence="6" type="ORF">METZ01_LOCUS52027</name>
</gene>
<dbReference type="GO" id="GO:0016874">
    <property type="term" value="F:ligase activity"/>
    <property type="evidence" value="ECO:0007669"/>
    <property type="project" value="UniProtKB-KW"/>
</dbReference>
<evidence type="ECO:0000313" key="6">
    <source>
        <dbReference type="EMBL" id="SUZ99173.1"/>
    </source>
</evidence>
<keyword evidence="2" id="KW-0436">Ligase</keyword>
<evidence type="ECO:0000256" key="1">
    <source>
        <dbReference type="ARBA" id="ARBA00022490"/>
    </source>
</evidence>
<dbReference type="SUPFAM" id="SSF82697">
    <property type="entry name" value="PurS-like"/>
    <property type="match status" value="1"/>
</dbReference>
<dbReference type="Pfam" id="PF02700">
    <property type="entry name" value="PurS"/>
    <property type="match status" value="1"/>
</dbReference>
<evidence type="ECO:0000256" key="3">
    <source>
        <dbReference type="ARBA" id="ARBA00022741"/>
    </source>
</evidence>
<dbReference type="AlphaFoldDB" id="A0A381SDG7"/>
<keyword evidence="5" id="KW-0067">ATP-binding</keyword>
<evidence type="ECO:0000256" key="2">
    <source>
        <dbReference type="ARBA" id="ARBA00022598"/>
    </source>
</evidence>
<sequence>MRLQASIFVSLKPTVSDPEGLTIAGALNQLGFNNVKDVRSGKYFQLKLEAKNLISAEKSVSDMCQQLLSNPVIEDYSFELSPEND</sequence>
<dbReference type="InterPro" id="IPR036604">
    <property type="entry name" value="PurS-like_sf"/>
</dbReference>